<dbReference type="PROSITE" id="PS50974">
    <property type="entry name" value="ADOMET_ACTIVATION"/>
    <property type="match status" value="1"/>
</dbReference>
<dbReference type="InterPro" id="IPR003726">
    <property type="entry name" value="HCY_dom"/>
</dbReference>
<comment type="function">
    <text evidence="18 21">Catalyzes the transfer of a methyl group from methyl-cobalamin to homocysteine, yielding enzyme-bound cob(I)alamin and methionine. Subsequently, remethylates the cofactor using methyltetrahydrofolate.</text>
</comment>
<dbReference type="Pfam" id="PF02310">
    <property type="entry name" value="B12-binding"/>
    <property type="match status" value="1"/>
</dbReference>
<dbReference type="Proteomes" id="UP000196531">
    <property type="component" value="Unassembled WGS sequence"/>
</dbReference>
<dbReference type="GO" id="GO:0032259">
    <property type="term" value="P:methylation"/>
    <property type="evidence" value="ECO:0007669"/>
    <property type="project" value="UniProtKB-KW"/>
</dbReference>
<dbReference type="SUPFAM" id="SSF51717">
    <property type="entry name" value="Dihydropteroate synthetase-like"/>
    <property type="match status" value="1"/>
</dbReference>
<dbReference type="Pfam" id="PF00809">
    <property type="entry name" value="Pterin_bind"/>
    <property type="match status" value="1"/>
</dbReference>
<evidence type="ECO:0000256" key="17">
    <source>
        <dbReference type="ARBA" id="ARBA00023285"/>
    </source>
</evidence>
<evidence type="ECO:0000256" key="12">
    <source>
        <dbReference type="ARBA" id="ARBA00022691"/>
    </source>
</evidence>
<dbReference type="EMBL" id="MAAO01000004">
    <property type="protein sequence ID" value="OUR98891.1"/>
    <property type="molecule type" value="Genomic_DNA"/>
</dbReference>
<evidence type="ECO:0000256" key="23">
    <source>
        <dbReference type="PIRSR" id="PIRSR000381-2"/>
    </source>
</evidence>
<dbReference type="NCBIfam" id="NF007024">
    <property type="entry name" value="PRK09490.1"/>
    <property type="match status" value="1"/>
</dbReference>
<dbReference type="AlphaFoldDB" id="A0A1Y5FBA2"/>
<dbReference type="Gene3D" id="3.40.50.280">
    <property type="entry name" value="Cobalamin-binding domain"/>
    <property type="match status" value="1"/>
</dbReference>
<dbReference type="GO" id="GO:0046653">
    <property type="term" value="P:tetrahydrofolate metabolic process"/>
    <property type="evidence" value="ECO:0007669"/>
    <property type="project" value="TreeGrafter"/>
</dbReference>
<accession>A0A1Y5FBA2</accession>
<evidence type="ECO:0000259" key="29">
    <source>
        <dbReference type="PROSITE" id="PS51337"/>
    </source>
</evidence>
<dbReference type="UniPathway" id="UPA00051">
    <property type="reaction ID" value="UER00081"/>
</dbReference>
<comment type="caution">
    <text evidence="30">The sequence shown here is derived from an EMBL/GenBank/DDBJ whole genome shotgun (WGS) entry which is preliminary data.</text>
</comment>
<dbReference type="InterPro" id="IPR011005">
    <property type="entry name" value="Dihydropteroate_synth-like_sf"/>
</dbReference>
<dbReference type="PROSITE" id="PS50970">
    <property type="entry name" value="HCY"/>
    <property type="match status" value="1"/>
</dbReference>
<feature type="binding site" evidence="23">
    <location>
        <begin position="768"/>
        <end position="772"/>
    </location>
    <ligand>
        <name>methylcob(III)alamin</name>
        <dbReference type="ChEBI" id="CHEBI:28115"/>
    </ligand>
</feature>
<dbReference type="PANTHER" id="PTHR45833">
    <property type="entry name" value="METHIONINE SYNTHASE"/>
    <property type="match status" value="1"/>
</dbReference>
<protein>
    <recommendedName>
        <fullName evidence="7 20">Methionine synthase</fullName>
        <ecNumber evidence="6 20">2.1.1.13</ecNumber>
    </recommendedName>
    <alternativeName>
        <fullName evidence="19 21">5-methyltetrahydrofolate--homocysteine methyltransferase</fullName>
    </alternativeName>
</protein>
<keyword evidence="17 21" id="KW-0170">Cobalt</keyword>
<evidence type="ECO:0000256" key="20">
    <source>
        <dbReference type="NCBIfam" id="TIGR02082"/>
    </source>
</evidence>
<feature type="binding site" evidence="23">
    <location>
        <position position="872"/>
    </location>
    <ligand>
        <name>methylcob(III)alamin</name>
        <dbReference type="ChEBI" id="CHEBI:28115"/>
    </ligand>
</feature>
<dbReference type="SUPFAM" id="SSF56507">
    <property type="entry name" value="Methionine synthase activation domain-like"/>
    <property type="match status" value="1"/>
</dbReference>
<comment type="pathway">
    <text evidence="4 21">Amino-acid biosynthesis; L-methionine biosynthesis via de novo pathway; L-methionine from L-homocysteine (MetH route): step 1/1.</text>
</comment>
<dbReference type="GO" id="GO:0005829">
    <property type="term" value="C:cytosol"/>
    <property type="evidence" value="ECO:0007669"/>
    <property type="project" value="TreeGrafter"/>
</dbReference>
<feature type="binding site" evidence="22 24">
    <location>
        <position position="318"/>
    </location>
    <ligand>
        <name>Zn(2+)</name>
        <dbReference type="ChEBI" id="CHEBI:29105"/>
    </ligand>
</feature>
<evidence type="ECO:0000256" key="22">
    <source>
        <dbReference type="PIRSR" id="PIRSR000381-1"/>
    </source>
</evidence>
<dbReference type="Gene3D" id="3.20.20.20">
    <property type="entry name" value="Dihydropteroate synthase-like"/>
    <property type="match status" value="1"/>
</dbReference>
<evidence type="ECO:0000256" key="9">
    <source>
        <dbReference type="ARBA" id="ARBA00022605"/>
    </source>
</evidence>
<evidence type="ECO:0000256" key="14">
    <source>
        <dbReference type="ARBA" id="ARBA00022737"/>
    </source>
</evidence>
<keyword evidence="16 21" id="KW-0486">Methionine biosynthesis</keyword>
<comment type="catalytic activity">
    <reaction evidence="1 21">
        <text>(6S)-5-methyl-5,6,7,8-tetrahydrofolate + L-homocysteine = (6S)-5,6,7,8-tetrahydrofolate + L-methionine</text>
        <dbReference type="Rhea" id="RHEA:11172"/>
        <dbReference type="ChEBI" id="CHEBI:18608"/>
        <dbReference type="ChEBI" id="CHEBI:57453"/>
        <dbReference type="ChEBI" id="CHEBI:57844"/>
        <dbReference type="ChEBI" id="CHEBI:58199"/>
        <dbReference type="EC" id="2.1.1.13"/>
    </reaction>
</comment>
<evidence type="ECO:0000256" key="5">
    <source>
        <dbReference type="ARBA" id="ARBA00010398"/>
    </source>
</evidence>
<dbReference type="InterPro" id="IPR050554">
    <property type="entry name" value="Met_Synthase/Corrinoid"/>
</dbReference>
<dbReference type="PROSITE" id="PS50972">
    <property type="entry name" value="PTERIN_BINDING"/>
    <property type="match status" value="1"/>
</dbReference>
<dbReference type="SUPFAM" id="SSF52242">
    <property type="entry name" value="Cobalamin (vitamin B12)-binding domain"/>
    <property type="match status" value="1"/>
</dbReference>
<dbReference type="Gene3D" id="1.10.1240.10">
    <property type="entry name" value="Methionine synthase domain"/>
    <property type="match status" value="1"/>
</dbReference>
<comment type="similarity">
    <text evidence="5">Belongs to the vitamin-B12 dependent methionine synthase family.</text>
</comment>
<evidence type="ECO:0000259" key="28">
    <source>
        <dbReference type="PROSITE" id="PS51332"/>
    </source>
</evidence>
<dbReference type="PIRSF" id="PIRSF000381">
    <property type="entry name" value="MetH"/>
    <property type="match status" value="1"/>
</dbReference>
<feature type="domain" description="Hcy-binding" evidence="25">
    <location>
        <begin position="11"/>
        <end position="333"/>
    </location>
</feature>
<dbReference type="Gene3D" id="3.20.20.330">
    <property type="entry name" value="Homocysteine-binding-like domain"/>
    <property type="match status" value="1"/>
</dbReference>
<dbReference type="GO" id="GO:0008705">
    <property type="term" value="F:methionine synthase activity"/>
    <property type="evidence" value="ECO:0007669"/>
    <property type="project" value="UniProtKB-UniRule"/>
</dbReference>
<evidence type="ECO:0000256" key="8">
    <source>
        <dbReference type="ARBA" id="ARBA00022603"/>
    </source>
</evidence>
<feature type="binding site" evidence="23">
    <location>
        <position position="960"/>
    </location>
    <ligand>
        <name>S-adenosyl-L-methionine</name>
        <dbReference type="ChEBI" id="CHEBI:59789"/>
    </ligand>
</feature>
<dbReference type="NCBIfam" id="TIGR02082">
    <property type="entry name" value="metH"/>
    <property type="match status" value="1"/>
</dbReference>
<dbReference type="CDD" id="cd00740">
    <property type="entry name" value="MeTr"/>
    <property type="match status" value="1"/>
</dbReference>
<feature type="domain" description="B12-binding N-terminal" evidence="29">
    <location>
        <begin position="659"/>
        <end position="753"/>
    </location>
</feature>
<evidence type="ECO:0000313" key="30">
    <source>
        <dbReference type="EMBL" id="OUR98891.1"/>
    </source>
</evidence>
<feature type="binding site" evidence="23">
    <location>
        <begin position="1201"/>
        <end position="1202"/>
    </location>
    <ligand>
        <name>S-adenosyl-L-methionine</name>
        <dbReference type="ChEBI" id="CHEBI:59789"/>
    </ligand>
</feature>
<dbReference type="GO" id="GO:0031419">
    <property type="term" value="F:cobalamin binding"/>
    <property type="evidence" value="ECO:0007669"/>
    <property type="project" value="UniProtKB-UniRule"/>
</dbReference>
<name>A0A1Y5FBA2_9BACT</name>
<reference evidence="31" key="1">
    <citation type="journal article" date="2017" name="Proc. Natl. Acad. Sci. U.S.A.">
        <title>Simulation of Deepwater Horizon oil plume reveals substrate specialization within a complex community of hydrocarbon-degraders.</title>
        <authorList>
            <person name="Hu P."/>
            <person name="Dubinsky E.A."/>
            <person name="Probst A.J."/>
            <person name="Wang J."/>
            <person name="Sieber C.M.K."/>
            <person name="Tom L.M."/>
            <person name="Gardinali P."/>
            <person name="Banfield J.F."/>
            <person name="Atlas R.M."/>
            <person name="Andersen G.L."/>
        </authorList>
    </citation>
    <scope>NUCLEOTIDE SEQUENCE [LARGE SCALE GENOMIC DNA]</scope>
</reference>
<evidence type="ECO:0000256" key="21">
    <source>
        <dbReference type="PIRNR" id="PIRNR000381"/>
    </source>
</evidence>
<dbReference type="PROSITE" id="PS51337">
    <property type="entry name" value="B12_BINDING_NTER"/>
    <property type="match status" value="1"/>
</dbReference>
<evidence type="ECO:0000259" key="27">
    <source>
        <dbReference type="PROSITE" id="PS50974"/>
    </source>
</evidence>
<evidence type="ECO:0000256" key="1">
    <source>
        <dbReference type="ARBA" id="ARBA00001700"/>
    </source>
</evidence>
<dbReference type="GO" id="GO:0008270">
    <property type="term" value="F:zinc ion binding"/>
    <property type="evidence" value="ECO:0007669"/>
    <property type="project" value="UniProtKB-UniRule"/>
</dbReference>
<keyword evidence="9 21" id="KW-0028">Amino-acid biosynthesis</keyword>
<dbReference type="PROSITE" id="PS51332">
    <property type="entry name" value="B12_BINDING"/>
    <property type="match status" value="1"/>
</dbReference>
<feature type="domain" description="Pterin-binding" evidence="26">
    <location>
        <begin position="367"/>
        <end position="628"/>
    </location>
</feature>
<keyword evidence="13 21" id="KW-0479">Metal-binding</keyword>
<proteinExistence type="inferred from homology"/>
<dbReference type="PANTHER" id="PTHR45833:SF1">
    <property type="entry name" value="METHIONINE SYNTHASE"/>
    <property type="match status" value="1"/>
</dbReference>
<sequence>MSELRPYKKSGNDLLKLLEERIVFMDGAMGTMIQRYKLEEEDFRAERFKAHESSLKGNNDLLSLTRPDVIEAIHIEYLEAGSDIIETNTFSATKIGQADYHLESVAYEINVESAKIAKTACEKVMAKDPSRQCFVAGALGPTNKTASMSPDVNNPAYRAVSFDDLVDNYYEQAKGLIEGGVDILLPETTFDTLNIKAAIFAIEKLFDELDYRVPVMLSVTITDASGRTLSGQTIDAFWNSVRHAKPLSVGINCALGAEEMRPYMDRLSQIADCYTSCYPNAGLPNPLSDTGYDELPNDTAGFLEDYAESGFLNLVGGCCGTTPAHINAIRKFLEDKEPRVKPHLKEVMRLSGLEPLLIDREDENRPYYMVGERTNVTGSPRFAKLIKNGDFDTALEVARQQVENGANIIDINFDEGMLDSKACMIKFMNLIASEPEICKVPIMIDSSKWEVIEEGLKCLQGKGIVNSISLKEGEEKFIEHAQLIKRYGAATVVMAFDEKGQAADKADKVRICKRAYDILVDKVGFDPRDIIFDPNILTVATGMDEHNNYAVDFIEAVKEIKEKCPGVLTSGGVSNVSFSFRGNNVVREAIHSSFLYHAIKAGLDMGIVNAGMLTVYEDIEPTLLKLVEDVLLNRSTEATEKLVEHAEKIKGTGKKRDVKDDKWRHGTLQDRMTHALVKGISTHIEEDTEEARLELGIPLNVIEGPLMEGMKVVGKLFGEGKMFLPQVVKSARVMKQAVAYLDPFMEEEKKNNKNARKQGTFVIATVKGDVHDIGKNIVSVVLACNGYEVIDLGVMVSCEEIIKKAKEHDASIVGMSGLITPSLDEIIHNSKEFQRLGFTCPILVGGATTSKAHTAIKIAPHYEGPIVQVGDASLVVEVCSKLLNPATVEQYTKELKDKQLKVKENWEAGDGAKTKLLDFSKAKDWKALTDWKSIEIAKPDFIGTKVFNDIALEEILPYIDWSPFFWTWELKGTYPKILNNAKYGEQATSLFEDAQVLLKKILDEKRFSPKAIISIHTANSVGEDVEIYNEENEVVETFHFLRQQKDKTEHKPYMSLSDFIAPKESNRTDYLGNFVVTMGYEVETFAKIYQDRGDDYSSILIKALGDRFAEAFAELMHKKVRDIFGYGKEESFSNEELIKEKYRGIRPAPGYPSCPDHTEKPLMWDVLNVEEAIGVSLTENCAMNPPSSVSGQYFSHPKSKYFILGPIGKDQVSDYAKRKGMTKKEVERWLAPNLGYNPEA</sequence>
<dbReference type="GO" id="GO:0050667">
    <property type="term" value="P:homocysteine metabolic process"/>
    <property type="evidence" value="ECO:0007669"/>
    <property type="project" value="TreeGrafter"/>
</dbReference>
<dbReference type="Gene3D" id="3.10.196.10">
    <property type="entry name" value="Vitamin B12-dependent methionine synthase, activation domain"/>
    <property type="match status" value="1"/>
</dbReference>
<keyword evidence="10 21" id="KW-0846">Cobalamin</keyword>
<dbReference type="InterPro" id="IPR011822">
    <property type="entry name" value="MetH"/>
</dbReference>
<dbReference type="InterPro" id="IPR036594">
    <property type="entry name" value="Meth_synthase_dom"/>
</dbReference>
<evidence type="ECO:0000259" key="25">
    <source>
        <dbReference type="PROSITE" id="PS50970"/>
    </source>
</evidence>
<dbReference type="InterPro" id="IPR037010">
    <property type="entry name" value="VitB12-dep_Met_synth_activ_sf"/>
</dbReference>
<evidence type="ECO:0000256" key="10">
    <source>
        <dbReference type="ARBA" id="ARBA00022628"/>
    </source>
</evidence>
<evidence type="ECO:0000256" key="4">
    <source>
        <dbReference type="ARBA" id="ARBA00005178"/>
    </source>
</evidence>
<comment type="cofactor">
    <cofactor evidence="2 21 24">
        <name>Zn(2+)</name>
        <dbReference type="ChEBI" id="CHEBI:29105"/>
    </cofactor>
</comment>
<evidence type="ECO:0000256" key="18">
    <source>
        <dbReference type="ARBA" id="ARBA00025552"/>
    </source>
</evidence>
<feature type="binding site" evidence="22 24">
    <location>
        <position position="253"/>
    </location>
    <ligand>
        <name>Zn(2+)</name>
        <dbReference type="ChEBI" id="CHEBI:29105"/>
    </ligand>
</feature>
<evidence type="ECO:0000256" key="6">
    <source>
        <dbReference type="ARBA" id="ARBA00012032"/>
    </source>
</evidence>
<feature type="binding site" evidence="22 24">
    <location>
        <position position="319"/>
    </location>
    <ligand>
        <name>Zn(2+)</name>
        <dbReference type="ChEBI" id="CHEBI:29105"/>
    </ligand>
</feature>
<dbReference type="Pfam" id="PF02965">
    <property type="entry name" value="Met_synt_B12"/>
    <property type="match status" value="1"/>
</dbReference>
<organism evidence="30 31">
    <name type="scientific">Halobacteriovorax marinus</name>
    <dbReference type="NCBI Taxonomy" id="97084"/>
    <lineage>
        <taxon>Bacteria</taxon>
        <taxon>Pseudomonadati</taxon>
        <taxon>Bdellovibrionota</taxon>
        <taxon>Bacteriovoracia</taxon>
        <taxon>Bacteriovoracales</taxon>
        <taxon>Halobacteriovoraceae</taxon>
        <taxon>Halobacteriovorax</taxon>
    </lineage>
</organism>
<dbReference type="InterPro" id="IPR006158">
    <property type="entry name" value="Cobalamin-bd"/>
</dbReference>
<evidence type="ECO:0000256" key="7">
    <source>
        <dbReference type="ARBA" id="ARBA00013998"/>
    </source>
</evidence>
<dbReference type="FunFam" id="3.20.20.330:FF:000001">
    <property type="entry name" value="Methionine synthase"/>
    <property type="match status" value="1"/>
</dbReference>
<evidence type="ECO:0000313" key="31">
    <source>
        <dbReference type="Proteomes" id="UP000196531"/>
    </source>
</evidence>
<dbReference type="EC" id="2.1.1.13" evidence="6 20"/>
<evidence type="ECO:0000256" key="19">
    <source>
        <dbReference type="ARBA" id="ARBA00031040"/>
    </source>
</evidence>
<evidence type="ECO:0000256" key="24">
    <source>
        <dbReference type="PROSITE-ProRule" id="PRU00333"/>
    </source>
</evidence>
<feature type="binding site" evidence="23">
    <location>
        <position position="816"/>
    </location>
    <ligand>
        <name>methylcob(III)alamin</name>
        <dbReference type="ChEBI" id="CHEBI:28115"/>
    </ligand>
</feature>
<evidence type="ECO:0000256" key="16">
    <source>
        <dbReference type="ARBA" id="ARBA00023167"/>
    </source>
</evidence>
<dbReference type="FunFam" id="3.20.20.20:FF:000002">
    <property type="entry name" value="Methionine synthase"/>
    <property type="match status" value="1"/>
</dbReference>
<dbReference type="Pfam" id="PF02607">
    <property type="entry name" value="B12-binding_2"/>
    <property type="match status" value="1"/>
</dbReference>
<keyword evidence="15 21" id="KW-0862">Zinc</keyword>
<evidence type="ECO:0000256" key="13">
    <source>
        <dbReference type="ARBA" id="ARBA00022723"/>
    </source>
</evidence>
<dbReference type="InterPro" id="IPR036724">
    <property type="entry name" value="Cobalamin-bd_sf"/>
</dbReference>
<comment type="cofactor">
    <cofactor evidence="3 21 22">
        <name>methylcob(III)alamin</name>
        <dbReference type="ChEBI" id="CHEBI:28115"/>
    </cofactor>
</comment>
<keyword evidence="8 21" id="KW-0489">Methyltransferase</keyword>
<dbReference type="SUPFAM" id="SSF47644">
    <property type="entry name" value="Methionine synthase domain"/>
    <property type="match status" value="1"/>
</dbReference>
<keyword evidence="14" id="KW-0677">Repeat</keyword>
<keyword evidence="11 21" id="KW-0808">Transferase</keyword>
<dbReference type="InterPro" id="IPR000489">
    <property type="entry name" value="Pterin-binding_dom"/>
</dbReference>
<dbReference type="InterPro" id="IPR003759">
    <property type="entry name" value="Cbl-bd_cap"/>
</dbReference>
<evidence type="ECO:0000256" key="15">
    <source>
        <dbReference type="ARBA" id="ARBA00022833"/>
    </source>
</evidence>
<feature type="domain" description="B12-binding" evidence="28">
    <location>
        <begin position="758"/>
        <end position="893"/>
    </location>
</feature>
<feature type="binding site" description="axial binding residue" evidence="22">
    <location>
        <position position="771"/>
    </location>
    <ligand>
        <name>methylcob(III)alamin</name>
        <dbReference type="ChEBI" id="CHEBI:28115"/>
    </ligand>
    <ligandPart>
        <name>Co</name>
        <dbReference type="ChEBI" id="CHEBI:27638"/>
    </ligandPart>
</feature>
<dbReference type="InterPro" id="IPR033706">
    <property type="entry name" value="Met_synthase_B12-bd"/>
</dbReference>
<feature type="domain" description="AdoMet activation" evidence="27">
    <location>
        <begin position="910"/>
        <end position="1239"/>
    </location>
</feature>
<dbReference type="SUPFAM" id="SSF82282">
    <property type="entry name" value="Homocysteine S-methyltransferase"/>
    <property type="match status" value="1"/>
</dbReference>
<evidence type="ECO:0000259" key="26">
    <source>
        <dbReference type="PROSITE" id="PS50972"/>
    </source>
</evidence>
<keyword evidence="12 21" id="KW-0949">S-adenosyl-L-methionine</keyword>
<comment type="domain">
    <text evidence="21">Modular enzyme with four functionally distinct domains. The isolated Hcy-binding domain catalyzes methyl transfer from free methylcobalamin to homocysteine. The Hcy-binding domain in association with the pterin-binding domain catalyzes the methylation of cob(I)alamin by methyltetrahydrofolate and the methylation of homocysteine. The B12-binding domain binds the cofactor. The AdoMet activation domain binds S-adenosyl-L-methionine. Under aerobic conditions cob(I)alamin can be converted to inactive cob(II)alamin. Reductive methylation by S-adenosyl-L-methionine and flavodoxin regenerates methylcobalamin.</text>
</comment>
<gene>
    <name evidence="30" type="ORF">A9Q84_05620</name>
</gene>
<dbReference type="Pfam" id="PF02574">
    <property type="entry name" value="S-methyl_trans"/>
    <property type="match status" value="1"/>
</dbReference>
<dbReference type="CDD" id="cd02069">
    <property type="entry name" value="methionine_synthase_B12_BD"/>
    <property type="match status" value="1"/>
</dbReference>
<feature type="binding site" evidence="23">
    <location>
        <position position="703"/>
    </location>
    <ligand>
        <name>methylcob(III)alamin</name>
        <dbReference type="ChEBI" id="CHEBI:28115"/>
    </ligand>
</feature>
<feature type="binding site" evidence="23">
    <location>
        <position position="820"/>
    </location>
    <ligand>
        <name>methylcob(III)alamin</name>
        <dbReference type="ChEBI" id="CHEBI:28115"/>
    </ligand>
</feature>
<evidence type="ECO:0000256" key="11">
    <source>
        <dbReference type="ARBA" id="ARBA00022679"/>
    </source>
</evidence>
<dbReference type="FunFam" id="1.10.1240.10:FF:000001">
    <property type="entry name" value="Methionine synthase"/>
    <property type="match status" value="1"/>
</dbReference>
<evidence type="ECO:0000256" key="3">
    <source>
        <dbReference type="ARBA" id="ARBA00001956"/>
    </source>
</evidence>
<feature type="binding site" evidence="23">
    <location>
        <position position="1146"/>
    </location>
    <ligand>
        <name>S-adenosyl-L-methionine</name>
        <dbReference type="ChEBI" id="CHEBI:59789"/>
    </ligand>
</feature>
<dbReference type="SMART" id="SM01018">
    <property type="entry name" value="B12-binding_2"/>
    <property type="match status" value="1"/>
</dbReference>
<evidence type="ECO:0000256" key="2">
    <source>
        <dbReference type="ARBA" id="ARBA00001947"/>
    </source>
</evidence>
<dbReference type="Gene3D" id="1.10.288.10">
    <property type="entry name" value="Cobalamin-dependent Methionine Synthase, domain 2"/>
    <property type="match status" value="1"/>
</dbReference>
<dbReference type="InterPro" id="IPR036589">
    <property type="entry name" value="HCY_dom_sf"/>
</dbReference>
<dbReference type="InterPro" id="IPR004223">
    <property type="entry name" value="VitB12-dep_Met_synth_activ_dom"/>
</dbReference>